<evidence type="ECO:0000256" key="16">
    <source>
        <dbReference type="ARBA" id="ARBA00042798"/>
    </source>
</evidence>
<reference evidence="19 20" key="1">
    <citation type="submission" date="2022-01" db="EMBL/GenBank/DDBJ databases">
        <title>Mariniradius saccharolyticus sp. nov., isolated from sediment of a river.</title>
        <authorList>
            <person name="Liu H."/>
        </authorList>
    </citation>
    <scope>NUCLEOTIDE SEQUENCE [LARGE SCALE GENOMIC DNA]</scope>
    <source>
        <strain evidence="19 20">RY-2</strain>
    </source>
</reference>
<comment type="caution">
    <text evidence="19">The sequence shown here is derived from an EMBL/GenBank/DDBJ whole genome shotgun (WGS) entry which is preliminary data.</text>
</comment>
<evidence type="ECO:0000256" key="10">
    <source>
        <dbReference type="ARBA" id="ARBA00035861"/>
    </source>
</evidence>
<dbReference type="PANTHER" id="PTHR47707">
    <property type="entry name" value="8-OXO-DGTP DIPHOSPHATASE"/>
    <property type="match status" value="1"/>
</dbReference>
<protein>
    <recommendedName>
        <fullName evidence="13">8-oxo-dGTP diphosphatase</fullName>
        <ecNumber evidence="12">3.6.1.55</ecNumber>
    </recommendedName>
    <alternativeName>
        <fullName evidence="16">7,8-dihydro-8-oxoguanine-triphosphatase</fullName>
    </alternativeName>
    <alternativeName>
        <fullName evidence="15">Mutator protein MutT</fullName>
    </alternativeName>
    <alternativeName>
        <fullName evidence="14">dGTP pyrophosphohydrolase</fullName>
    </alternativeName>
</protein>
<evidence type="ECO:0000313" key="19">
    <source>
        <dbReference type="EMBL" id="MCF1753333.1"/>
    </source>
</evidence>
<dbReference type="Pfam" id="PF00293">
    <property type="entry name" value="NUDIX"/>
    <property type="match status" value="1"/>
</dbReference>
<proteinExistence type="inferred from homology"/>
<dbReference type="InterPro" id="IPR020476">
    <property type="entry name" value="Nudix_hydrolase"/>
</dbReference>
<keyword evidence="8" id="KW-0460">Magnesium</keyword>
<keyword evidence="4" id="KW-0235">DNA replication</keyword>
<evidence type="ECO:0000256" key="8">
    <source>
        <dbReference type="ARBA" id="ARBA00022842"/>
    </source>
</evidence>
<dbReference type="PRINTS" id="PR00502">
    <property type="entry name" value="NUDIXFAMILY"/>
</dbReference>
<dbReference type="InterPro" id="IPR020084">
    <property type="entry name" value="NUDIX_hydrolase_CS"/>
</dbReference>
<evidence type="ECO:0000256" key="14">
    <source>
        <dbReference type="ARBA" id="ARBA00041592"/>
    </source>
</evidence>
<dbReference type="PROSITE" id="PS51462">
    <property type="entry name" value="NUDIX"/>
    <property type="match status" value="1"/>
</dbReference>
<accession>A0ABS9BZC6</accession>
<dbReference type="PROSITE" id="PS00893">
    <property type="entry name" value="NUDIX_BOX"/>
    <property type="match status" value="1"/>
</dbReference>
<evidence type="ECO:0000256" key="17">
    <source>
        <dbReference type="RuleBase" id="RU003476"/>
    </source>
</evidence>
<evidence type="ECO:0000256" key="1">
    <source>
        <dbReference type="ARBA" id="ARBA00001946"/>
    </source>
</evidence>
<comment type="catalytic activity">
    <reaction evidence="10">
        <text>8-oxo-dGTP + H2O = 8-oxo-dGMP + diphosphate + H(+)</text>
        <dbReference type="Rhea" id="RHEA:31575"/>
        <dbReference type="ChEBI" id="CHEBI:15377"/>
        <dbReference type="ChEBI" id="CHEBI:15378"/>
        <dbReference type="ChEBI" id="CHEBI:33019"/>
        <dbReference type="ChEBI" id="CHEBI:63224"/>
        <dbReference type="ChEBI" id="CHEBI:77896"/>
        <dbReference type="EC" id="3.6.1.55"/>
    </reaction>
</comment>
<dbReference type="Gene3D" id="3.90.79.10">
    <property type="entry name" value="Nucleoside Triphosphate Pyrophosphohydrolase"/>
    <property type="match status" value="1"/>
</dbReference>
<evidence type="ECO:0000256" key="3">
    <source>
        <dbReference type="ARBA" id="ARBA00022457"/>
    </source>
</evidence>
<keyword evidence="3" id="KW-0515">Mutator protein</keyword>
<dbReference type="SUPFAM" id="SSF55811">
    <property type="entry name" value="Nudix"/>
    <property type="match status" value="1"/>
</dbReference>
<evidence type="ECO:0000256" key="7">
    <source>
        <dbReference type="ARBA" id="ARBA00022801"/>
    </source>
</evidence>
<evidence type="ECO:0000259" key="18">
    <source>
        <dbReference type="PROSITE" id="PS51462"/>
    </source>
</evidence>
<evidence type="ECO:0000256" key="15">
    <source>
        <dbReference type="ARBA" id="ARBA00041979"/>
    </source>
</evidence>
<sequence>MFKGNASLYSMGETIKVCCAILVDNDKILCAQRSATMSLPHKWEFPGGKIEPGEKPEHALKRELSEELGIEIEILQEFRSNFHRYSEGKQIELIPFLARIVDGNPDPVEHQAVIWLGVNELVGLDWADADVPIVDEFIKWYRHIRVD</sequence>
<feature type="domain" description="Nudix hydrolase" evidence="18">
    <location>
        <begin position="13"/>
        <end position="139"/>
    </location>
</feature>
<keyword evidence="20" id="KW-1185">Reference proteome</keyword>
<gene>
    <name evidence="19" type="ORF">L0U89_19890</name>
</gene>
<keyword evidence="9" id="KW-0234">DNA repair</keyword>
<keyword evidence="6" id="KW-0227">DNA damage</keyword>
<comment type="similarity">
    <text evidence="2 17">Belongs to the Nudix hydrolase family.</text>
</comment>
<dbReference type="InterPro" id="IPR047127">
    <property type="entry name" value="MutT-like"/>
</dbReference>
<comment type="cofactor">
    <cofactor evidence="1">
        <name>Mg(2+)</name>
        <dbReference type="ChEBI" id="CHEBI:18420"/>
    </cofactor>
</comment>
<dbReference type="Proteomes" id="UP001201449">
    <property type="component" value="Unassembled WGS sequence"/>
</dbReference>
<evidence type="ECO:0000256" key="6">
    <source>
        <dbReference type="ARBA" id="ARBA00022763"/>
    </source>
</evidence>
<evidence type="ECO:0000256" key="4">
    <source>
        <dbReference type="ARBA" id="ARBA00022705"/>
    </source>
</evidence>
<dbReference type="PANTHER" id="PTHR47707:SF1">
    <property type="entry name" value="NUDIX HYDROLASE FAMILY PROTEIN"/>
    <property type="match status" value="1"/>
</dbReference>
<keyword evidence="5" id="KW-0479">Metal-binding</keyword>
<dbReference type="EC" id="3.6.1.55" evidence="12"/>
<evidence type="ECO:0000256" key="2">
    <source>
        <dbReference type="ARBA" id="ARBA00005582"/>
    </source>
</evidence>
<evidence type="ECO:0000313" key="20">
    <source>
        <dbReference type="Proteomes" id="UP001201449"/>
    </source>
</evidence>
<dbReference type="InterPro" id="IPR015797">
    <property type="entry name" value="NUDIX_hydrolase-like_dom_sf"/>
</dbReference>
<dbReference type="CDD" id="cd03425">
    <property type="entry name" value="NUDIX_MutT_NudA_like"/>
    <property type="match status" value="1"/>
</dbReference>
<evidence type="ECO:0000256" key="5">
    <source>
        <dbReference type="ARBA" id="ARBA00022723"/>
    </source>
</evidence>
<dbReference type="EMBL" id="JAKEVZ010000027">
    <property type="protein sequence ID" value="MCF1753333.1"/>
    <property type="molecule type" value="Genomic_DNA"/>
</dbReference>
<evidence type="ECO:0000256" key="9">
    <source>
        <dbReference type="ARBA" id="ARBA00023204"/>
    </source>
</evidence>
<name>A0ABS9BZC6_9BACT</name>
<organism evidence="19 20">
    <name type="scientific">Mariniradius sediminis</name>
    <dbReference type="NCBI Taxonomy" id="2909237"/>
    <lineage>
        <taxon>Bacteria</taxon>
        <taxon>Pseudomonadati</taxon>
        <taxon>Bacteroidota</taxon>
        <taxon>Cytophagia</taxon>
        <taxon>Cytophagales</taxon>
        <taxon>Cyclobacteriaceae</taxon>
        <taxon>Mariniradius</taxon>
    </lineage>
</organism>
<dbReference type="InterPro" id="IPR000086">
    <property type="entry name" value="NUDIX_hydrolase_dom"/>
</dbReference>
<comment type="catalytic activity">
    <reaction evidence="11">
        <text>8-oxo-GTP + H2O = 8-oxo-GMP + diphosphate + H(+)</text>
        <dbReference type="Rhea" id="RHEA:67616"/>
        <dbReference type="ChEBI" id="CHEBI:15377"/>
        <dbReference type="ChEBI" id="CHEBI:15378"/>
        <dbReference type="ChEBI" id="CHEBI:33019"/>
        <dbReference type="ChEBI" id="CHEBI:143553"/>
        <dbReference type="ChEBI" id="CHEBI:145694"/>
    </reaction>
</comment>
<evidence type="ECO:0000256" key="12">
    <source>
        <dbReference type="ARBA" id="ARBA00038905"/>
    </source>
</evidence>
<keyword evidence="7 17" id="KW-0378">Hydrolase</keyword>
<evidence type="ECO:0000256" key="11">
    <source>
        <dbReference type="ARBA" id="ARBA00036904"/>
    </source>
</evidence>
<evidence type="ECO:0000256" key="13">
    <source>
        <dbReference type="ARBA" id="ARBA00040794"/>
    </source>
</evidence>